<evidence type="ECO:0000256" key="1">
    <source>
        <dbReference type="SAM" id="MobiDB-lite"/>
    </source>
</evidence>
<feature type="region of interest" description="Disordered" evidence="1">
    <location>
        <begin position="105"/>
        <end position="138"/>
    </location>
</feature>
<dbReference type="RefSeq" id="XP_040713994.1">
    <property type="nucleotide sequence ID" value="XM_040858483.1"/>
</dbReference>
<evidence type="ECO:0000313" key="3">
    <source>
        <dbReference type="Proteomes" id="UP000193689"/>
    </source>
</evidence>
<comment type="caution">
    <text evidence="2">The sequence shown here is derived from an EMBL/GenBank/DDBJ whole genome shotgun (WGS) entry which is preliminary data.</text>
</comment>
<proteinExistence type="predicted"/>
<feature type="compositionally biased region" description="Polar residues" evidence="1">
    <location>
        <begin position="219"/>
        <end position="230"/>
    </location>
</feature>
<gene>
    <name evidence="2" type="ORF">BCR38DRAFT_410601</name>
</gene>
<protein>
    <submittedName>
        <fullName evidence="2">Uncharacterized protein</fullName>
    </submittedName>
</protein>
<feature type="region of interest" description="Disordered" evidence="1">
    <location>
        <begin position="216"/>
        <end position="258"/>
    </location>
</feature>
<keyword evidence="3" id="KW-1185">Reference proteome</keyword>
<dbReference type="Proteomes" id="UP000193689">
    <property type="component" value="Unassembled WGS sequence"/>
</dbReference>
<reference evidence="2 3" key="1">
    <citation type="submission" date="2016-07" db="EMBL/GenBank/DDBJ databases">
        <title>Pervasive Adenine N6-methylation of Active Genes in Fungi.</title>
        <authorList>
            <consortium name="DOE Joint Genome Institute"/>
            <person name="Mondo S.J."/>
            <person name="Dannebaum R.O."/>
            <person name="Kuo R.C."/>
            <person name="Labutti K."/>
            <person name="Haridas S."/>
            <person name="Kuo A."/>
            <person name="Salamov A."/>
            <person name="Ahrendt S.R."/>
            <person name="Lipzen A."/>
            <person name="Sullivan W."/>
            <person name="Andreopoulos W.B."/>
            <person name="Clum A."/>
            <person name="Lindquist E."/>
            <person name="Daum C."/>
            <person name="Ramamoorthy G.K."/>
            <person name="Gryganskyi A."/>
            <person name="Culley D."/>
            <person name="Magnuson J.K."/>
            <person name="James T.Y."/>
            <person name="O'Malley M.A."/>
            <person name="Stajich J.E."/>
            <person name="Spatafora J.W."/>
            <person name="Visel A."/>
            <person name="Grigoriev I.V."/>
        </authorList>
    </citation>
    <scope>NUCLEOTIDE SEQUENCE [LARGE SCALE GENOMIC DNA]</scope>
    <source>
        <strain evidence="2 3">CBS 129021</strain>
    </source>
</reference>
<dbReference type="EMBL" id="MCFJ01000009">
    <property type="protein sequence ID" value="ORY62158.1"/>
    <property type="molecule type" value="Genomic_DNA"/>
</dbReference>
<dbReference type="GeneID" id="63774695"/>
<dbReference type="OrthoDB" id="4767118at2759"/>
<organism evidence="2 3">
    <name type="scientific">Pseudomassariella vexata</name>
    <dbReference type="NCBI Taxonomy" id="1141098"/>
    <lineage>
        <taxon>Eukaryota</taxon>
        <taxon>Fungi</taxon>
        <taxon>Dikarya</taxon>
        <taxon>Ascomycota</taxon>
        <taxon>Pezizomycotina</taxon>
        <taxon>Sordariomycetes</taxon>
        <taxon>Xylariomycetidae</taxon>
        <taxon>Amphisphaeriales</taxon>
        <taxon>Pseudomassariaceae</taxon>
        <taxon>Pseudomassariella</taxon>
    </lineage>
</organism>
<dbReference type="AlphaFoldDB" id="A0A1Y2DSB2"/>
<evidence type="ECO:0000313" key="2">
    <source>
        <dbReference type="EMBL" id="ORY62158.1"/>
    </source>
</evidence>
<accession>A0A1Y2DSB2</accession>
<sequence>MCTNHHYIYHQCRHRDSKHVVCQHVADSDNSCLYSCFGSGRCEGVRDCYHELRNSCEACESRNDRARHRAKLATQNYGWADAAGGKRPRDRDSYLEPSLGQALVGMPGSQYDAVHDPRHRPAQKQKAPDRAQVARAPAQTPVQTPYYQQHNNHSAVPASKTQASKGLARTSRNLPLLPLQNANPGHKPQFVQPVCHSIPQPMCAKPMLSKAGMVGELQPQLSQMRTQQYSMPYAPKKPVRKDSNGVSEFGSDDGESPS</sequence>
<name>A0A1Y2DSB2_9PEZI</name>
<dbReference type="InParanoid" id="A0A1Y2DSB2"/>